<sequence length="89" mass="10080">MTLLLVATIHYLPPMTDDTEGTYDKPRQIRVPDDEWIPFEAATKAAHPTGRSPRARVVREFIRWYMRRPGAKLPARPPAGPWSEPPSGS</sequence>
<keyword evidence="2" id="KW-1185">Reference proteome</keyword>
<gene>
    <name evidence="1" type="ORF">GKJPGBOP_00480</name>
</gene>
<proteinExistence type="predicted"/>
<dbReference type="Proteomes" id="UP000286746">
    <property type="component" value="Unassembled WGS sequence"/>
</dbReference>
<evidence type="ECO:0000313" key="1">
    <source>
        <dbReference type="EMBL" id="GCD40827.1"/>
    </source>
</evidence>
<name>A0A401VUS2_STREY</name>
<dbReference type="EMBL" id="BHZD01000001">
    <property type="protein sequence ID" value="GCD40827.1"/>
    <property type="molecule type" value="Genomic_DNA"/>
</dbReference>
<reference evidence="1 2" key="1">
    <citation type="submission" date="2018-11" db="EMBL/GenBank/DDBJ databases">
        <title>Whole genome sequence of Streptomyces paromomycinus NBRC 15454(T).</title>
        <authorList>
            <person name="Komaki H."/>
            <person name="Tamura T."/>
        </authorList>
    </citation>
    <scope>NUCLEOTIDE SEQUENCE [LARGE SCALE GENOMIC DNA]</scope>
    <source>
        <strain evidence="1 2">NBRC 15454</strain>
    </source>
</reference>
<organism evidence="1 2">
    <name type="scientific">Streptomyces paromomycinus</name>
    <name type="common">Streptomyces rimosus subsp. paromomycinus</name>
    <dbReference type="NCBI Taxonomy" id="92743"/>
    <lineage>
        <taxon>Bacteria</taxon>
        <taxon>Bacillati</taxon>
        <taxon>Actinomycetota</taxon>
        <taxon>Actinomycetes</taxon>
        <taxon>Kitasatosporales</taxon>
        <taxon>Streptomycetaceae</taxon>
        <taxon>Streptomyces</taxon>
    </lineage>
</organism>
<protein>
    <submittedName>
        <fullName evidence="1">Uncharacterized protein</fullName>
    </submittedName>
</protein>
<evidence type="ECO:0000313" key="2">
    <source>
        <dbReference type="Proteomes" id="UP000286746"/>
    </source>
</evidence>
<dbReference type="AlphaFoldDB" id="A0A401VUS2"/>
<accession>A0A401VUS2</accession>
<comment type="caution">
    <text evidence="1">The sequence shown here is derived from an EMBL/GenBank/DDBJ whole genome shotgun (WGS) entry which is preliminary data.</text>
</comment>